<organism evidence="3 5">
    <name type="scientific">Porphyromonas cangingivalis</name>
    <dbReference type="NCBI Taxonomy" id="36874"/>
    <lineage>
        <taxon>Bacteria</taxon>
        <taxon>Pseudomonadati</taxon>
        <taxon>Bacteroidota</taxon>
        <taxon>Bacteroidia</taxon>
        <taxon>Bacteroidales</taxon>
        <taxon>Porphyromonadaceae</taxon>
        <taxon>Porphyromonas</taxon>
    </lineage>
</organism>
<evidence type="ECO:0000313" key="4">
    <source>
        <dbReference type="EMBL" id="SJZ47394.1"/>
    </source>
</evidence>
<dbReference type="RefSeq" id="WP_025837287.1">
    <property type="nucleotide sequence ID" value="NZ_FUWL01000006.1"/>
</dbReference>
<evidence type="ECO:0000256" key="1">
    <source>
        <dbReference type="SAM" id="SignalP"/>
    </source>
</evidence>
<reference evidence="4 6" key="2">
    <citation type="submission" date="2017-02" db="EMBL/GenBank/DDBJ databases">
        <authorList>
            <person name="Peterson S.W."/>
        </authorList>
    </citation>
    <scope>NUCLEOTIDE SEQUENCE [LARGE SCALE GENOMIC DNA]</scope>
    <source>
        <strain evidence="4 6">ATCC 700135</strain>
    </source>
</reference>
<reference evidence="3 5" key="1">
    <citation type="submission" date="2014-08" db="EMBL/GenBank/DDBJ databases">
        <title>Porphyromonas cangingivalis strain:COT-109_OH1386 Genome sequencing.</title>
        <authorList>
            <person name="Wallis C."/>
            <person name="Deusch O."/>
            <person name="O'Flynn C."/>
            <person name="Davis I."/>
            <person name="Jospin G."/>
            <person name="Darling A.E."/>
            <person name="Coil D.A."/>
            <person name="Alexiev A."/>
            <person name="Horsfall A."/>
            <person name="Kirkwood N."/>
            <person name="Harris S."/>
            <person name="Eisen J.A."/>
        </authorList>
    </citation>
    <scope>NUCLEOTIDE SEQUENCE [LARGE SCALE GENOMIC DNA]</scope>
    <source>
        <strain evidence="5">COT-109 OH1386</strain>
        <strain evidence="3">COT-109_OH1386</strain>
    </source>
</reference>
<dbReference type="EMBL" id="FUWL01000006">
    <property type="protein sequence ID" value="SJZ47394.1"/>
    <property type="molecule type" value="Genomic_DNA"/>
</dbReference>
<keyword evidence="1" id="KW-0732">Signal</keyword>
<dbReference type="SUPFAM" id="SSF56935">
    <property type="entry name" value="Porins"/>
    <property type="match status" value="1"/>
</dbReference>
<name>A0A0A2EHT5_PORCN</name>
<dbReference type="InterPro" id="IPR041700">
    <property type="entry name" value="OMP_b-brl_3"/>
</dbReference>
<feature type="signal peptide" evidence="1">
    <location>
        <begin position="1"/>
        <end position="19"/>
    </location>
</feature>
<dbReference type="Proteomes" id="UP000030125">
    <property type="component" value="Unassembled WGS sequence"/>
</dbReference>
<sequence length="766" mass="86963">MKRSFIVFLFILSSIVSLSAQSVVETRGSIVDKAGDPLIGAVIFFRNVADSLATFPAVTDRNGCFKQLLAPSRYSYSISYLGEEYNPKSNLLTIKDQPIDIGTIKISVRAVQLGEVVVRVNRPFVSYKGVNPVYNLNANPSMKGSNLLDGIKHLPGIYQREGAGLSAYGIYDVTIALNGRVLLLPKEEVLSYLTTFNTSDVESVEVIRNPGPEYGNNLDIVLNIITKKKSWQDESNIFVSSDITSQRGDLFSEALRGRFNLNKGISRNYLSASISNLNRKETLETTFGVDTTTITPRRLYGIEAGSDLQLSKSSLLGGRIGLSKITEALRNNHTSQVNLDRNVVTGTLYHHFNRDNWAWDVNGDMLFSKSDILYQSLQEAASSEHDNRTQSYRATSNFFYRFSPSFKIQTGIISSHTLLNERAQKGELDLRYREHQNSVYATLYYQHKSINGRMGVQLNNDIRALSGVFSQDKAQRWSWWNWQPYFSVDYSIARHHLLSLVLSSYYNRPQFRDLLPYTSGSSGFLKRKGNPDLKNSFRYNLSLTYSFMRAASLEFSYSDERLPIVEMISRQGSNYYLSRNNLDRSQYIRVVAGLPIPIINNQDLGINWLASTYFAFHRQFDRGVVNDSHIDRTFNAYYLMHSQSLSLPKNWNILAQATYYSPLFMGVYQTTKPQWWIDLTVSKRIANWKFSLSGRDLLNSNIAEGQVVGLPMEMHFKKNWHQPSVTLSISLFIGNDKLKGTRKMNTSESADRIVSTADESISLQKK</sequence>
<proteinExistence type="predicted"/>
<accession>A0A0A2EHT5</accession>
<evidence type="ECO:0000313" key="6">
    <source>
        <dbReference type="Proteomes" id="UP000189956"/>
    </source>
</evidence>
<dbReference type="SUPFAM" id="SSF49464">
    <property type="entry name" value="Carboxypeptidase regulatory domain-like"/>
    <property type="match status" value="1"/>
</dbReference>
<evidence type="ECO:0000313" key="5">
    <source>
        <dbReference type="Proteomes" id="UP000030125"/>
    </source>
</evidence>
<protein>
    <submittedName>
        <fullName evidence="4">Outer membrane protein beta-barrel family protein</fullName>
    </submittedName>
</protein>
<keyword evidence="5" id="KW-1185">Reference proteome</keyword>
<dbReference type="OrthoDB" id="8764943at2"/>
<dbReference type="AlphaFoldDB" id="A0A0A2EHT5"/>
<dbReference type="Proteomes" id="UP000189956">
    <property type="component" value="Unassembled WGS sequence"/>
</dbReference>
<evidence type="ECO:0000259" key="2">
    <source>
        <dbReference type="Pfam" id="PF14905"/>
    </source>
</evidence>
<dbReference type="InterPro" id="IPR008969">
    <property type="entry name" value="CarboxyPept-like_regulatory"/>
</dbReference>
<gene>
    <name evidence="3" type="ORF">HQ35_09780</name>
    <name evidence="4" type="ORF">SAMN02745205_00916</name>
</gene>
<feature type="chain" id="PRO_5014506619" evidence="1">
    <location>
        <begin position="20"/>
        <end position="766"/>
    </location>
</feature>
<feature type="domain" description="Outer membrane protein beta-barrel" evidence="2">
    <location>
        <begin position="375"/>
        <end position="730"/>
    </location>
</feature>
<evidence type="ECO:0000313" key="3">
    <source>
        <dbReference type="EMBL" id="KGN78498.1"/>
    </source>
</evidence>
<dbReference type="Pfam" id="PF14905">
    <property type="entry name" value="OMP_b-brl_3"/>
    <property type="match status" value="1"/>
</dbReference>
<dbReference type="EMBL" id="JQJD01000060">
    <property type="protein sequence ID" value="KGN78498.1"/>
    <property type="molecule type" value="Genomic_DNA"/>
</dbReference>